<name>A0A9P0D9G4_9CUCU</name>
<organism evidence="1 2">
    <name type="scientific">Psylliodes chrysocephalus</name>
    <dbReference type="NCBI Taxonomy" id="3402493"/>
    <lineage>
        <taxon>Eukaryota</taxon>
        <taxon>Metazoa</taxon>
        <taxon>Ecdysozoa</taxon>
        <taxon>Arthropoda</taxon>
        <taxon>Hexapoda</taxon>
        <taxon>Insecta</taxon>
        <taxon>Pterygota</taxon>
        <taxon>Neoptera</taxon>
        <taxon>Endopterygota</taxon>
        <taxon>Coleoptera</taxon>
        <taxon>Polyphaga</taxon>
        <taxon>Cucujiformia</taxon>
        <taxon>Chrysomeloidea</taxon>
        <taxon>Chrysomelidae</taxon>
        <taxon>Galerucinae</taxon>
        <taxon>Alticini</taxon>
        <taxon>Psylliodes</taxon>
    </lineage>
</organism>
<gene>
    <name evidence="1" type="ORF">PSYICH_LOCUS12512</name>
</gene>
<keyword evidence="2" id="KW-1185">Reference proteome</keyword>
<proteinExistence type="predicted"/>
<accession>A0A9P0D9G4</accession>
<evidence type="ECO:0000313" key="2">
    <source>
        <dbReference type="Proteomes" id="UP001153636"/>
    </source>
</evidence>
<protein>
    <submittedName>
        <fullName evidence="1">Uncharacterized protein</fullName>
    </submittedName>
</protein>
<evidence type="ECO:0000313" key="1">
    <source>
        <dbReference type="EMBL" id="CAH1112810.1"/>
    </source>
</evidence>
<dbReference type="EMBL" id="OV651818">
    <property type="protein sequence ID" value="CAH1112810.1"/>
    <property type="molecule type" value="Genomic_DNA"/>
</dbReference>
<dbReference type="AlphaFoldDB" id="A0A9P0D9G4"/>
<dbReference type="Proteomes" id="UP001153636">
    <property type="component" value="Chromosome 6"/>
</dbReference>
<sequence length="131" mass="15490">MKVKMNRYTTLNRVDMFYVMFDTKIHFLEERFELLKVQTDYFSFLYNISLLSTFNKNELLKHYMDLHTYLSDADSLNSDINGLGLKDELLLSFITLIGSNEHQTNNPLNILKYIKNDLENTFPNLAIPLRI</sequence>
<reference evidence="1" key="1">
    <citation type="submission" date="2022-01" db="EMBL/GenBank/DDBJ databases">
        <authorList>
            <person name="King R."/>
        </authorList>
    </citation>
    <scope>NUCLEOTIDE SEQUENCE</scope>
</reference>